<dbReference type="InterPro" id="IPR036467">
    <property type="entry name" value="LS/RS_sf"/>
</dbReference>
<dbReference type="PANTHER" id="PTHR21058">
    <property type="entry name" value="6,7-DIMETHYL-8-RIBITYLLUMAZINE SYNTHASE DMRL SYNTHASE LUMAZINE SYNTHASE"/>
    <property type="match status" value="1"/>
</dbReference>
<dbReference type="EC" id="2.5.1.78" evidence="3 7"/>
<evidence type="ECO:0000256" key="7">
    <source>
        <dbReference type="RuleBase" id="RU003795"/>
    </source>
</evidence>
<feature type="region of interest" description="Disordered" evidence="8">
    <location>
        <begin position="103"/>
        <end position="124"/>
    </location>
</feature>
<comment type="similarity">
    <text evidence="2 7">Belongs to the DMRL synthase family.</text>
</comment>
<dbReference type="SUPFAM" id="SSF52121">
    <property type="entry name" value="Lumazine synthase"/>
    <property type="match status" value="1"/>
</dbReference>
<evidence type="ECO:0000256" key="8">
    <source>
        <dbReference type="SAM" id="MobiDB-lite"/>
    </source>
</evidence>
<dbReference type="GO" id="GO:0009231">
    <property type="term" value="P:riboflavin biosynthetic process"/>
    <property type="evidence" value="ECO:0007669"/>
    <property type="project" value="UniProtKB-KW"/>
</dbReference>
<organism evidence="9 10">
    <name type="scientific">Orbilia javanica</name>
    <dbReference type="NCBI Taxonomy" id="47235"/>
    <lineage>
        <taxon>Eukaryota</taxon>
        <taxon>Fungi</taxon>
        <taxon>Dikarya</taxon>
        <taxon>Ascomycota</taxon>
        <taxon>Pezizomycotina</taxon>
        <taxon>Orbiliomycetes</taxon>
        <taxon>Orbiliales</taxon>
        <taxon>Orbiliaceae</taxon>
        <taxon>Orbilia</taxon>
    </lineage>
</organism>
<proteinExistence type="inferred from homology"/>
<evidence type="ECO:0000256" key="3">
    <source>
        <dbReference type="ARBA" id="ARBA00012664"/>
    </source>
</evidence>
<dbReference type="InterPro" id="IPR034964">
    <property type="entry name" value="LS"/>
</dbReference>
<dbReference type="GO" id="GO:0005758">
    <property type="term" value="C:mitochondrial intermembrane space"/>
    <property type="evidence" value="ECO:0007669"/>
    <property type="project" value="TreeGrafter"/>
</dbReference>
<evidence type="ECO:0000256" key="2">
    <source>
        <dbReference type="ARBA" id="ARBA00007424"/>
    </source>
</evidence>
<keyword evidence="4 7" id="KW-0686">Riboflavin biosynthesis</keyword>
<keyword evidence="10" id="KW-1185">Reference proteome</keyword>
<evidence type="ECO:0000256" key="6">
    <source>
        <dbReference type="ARBA" id="ARBA00048785"/>
    </source>
</evidence>
<protein>
    <recommendedName>
        <fullName evidence="3 7">6,7-dimethyl-8-ribityllumazine synthase</fullName>
        <shortName evidence="7">DMRL synthase</shortName>
        <ecNumber evidence="3 7">2.5.1.78</ecNumber>
    </recommendedName>
</protein>
<keyword evidence="5 7" id="KW-0808">Transferase</keyword>
<evidence type="ECO:0000256" key="5">
    <source>
        <dbReference type="ARBA" id="ARBA00022679"/>
    </source>
</evidence>
<comment type="function">
    <text evidence="7">Catalyzes the formation of 6,7-dimethyl-8-ribityllumazine by condensation of 5-amino-6-(D-ribitylamino)uracil with 3,4-dihydroxy-2-butanone 4-phosphate. This is the penultimate step in the biosynthesis of riboflavin.</text>
</comment>
<dbReference type="Gene3D" id="3.40.50.960">
    <property type="entry name" value="Lumazine/riboflavin synthase"/>
    <property type="match status" value="1"/>
</dbReference>
<dbReference type="PANTHER" id="PTHR21058:SF0">
    <property type="entry name" value="6,7-DIMETHYL-8-RIBITYLLUMAZINE SYNTHASE"/>
    <property type="match status" value="1"/>
</dbReference>
<evidence type="ECO:0000313" key="10">
    <source>
        <dbReference type="Proteomes" id="UP001313282"/>
    </source>
</evidence>
<comment type="caution">
    <text evidence="9">The sequence shown here is derived from an EMBL/GenBank/DDBJ whole genome shotgun (WGS) entry which is preliminary data.</text>
</comment>
<name>A0AAN8MNX1_9PEZI</name>
<dbReference type="CDD" id="cd09209">
    <property type="entry name" value="Lumazine_synthase-I"/>
    <property type="match status" value="1"/>
</dbReference>
<gene>
    <name evidence="9" type="ORF">TWF718_010147</name>
</gene>
<evidence type="ECO:0000256" key="4">
    <source>
        <dbReference type="ARBA" id="ARBA00022619"/>
    </source>
</evidence>
<evidence type="ECO:0000313" key="9">
    <source>
        <dbReference type="EMBL" id="KAK6334700.1"/>
    </source>
</evidence>
<dbReference type="GO" id="GO:0000906">
    <property type="term" value="F:6,7-dimethyl-8-ribityllumazine synthase activity"/>
    <property type="evidence" value="ECO:0007669"/>
    <property type="project" value="UniProtKB-EC"/>
</dbReference>
<comment type="catalytic activity">
    <reaction evidence="6 7">
        <text>(2S)-2-hydroxy-3-oxobutyl phosphate + 5-amino-6-(D-ribitylamino)uracil = 6,7-dimethyl-8-(1-D-ribityl)lumazine + phosphate + 2 H2O + H(+)</text>
        <dbReference type="Rhea" id="RHEA:26152"/>
        <dbReference type="ChEBI" id="CHEBI:15377"/>
        <dbReference type="ChEBI" id="CHEBI:15378"/>
        <dbReference type="ChEBI" id="CHEBI:15934"/>
        <dbReference type="ChEBI" id="CHEBI:43474"/>
        <dbReference type="ChEBI" id="CHEBI:58201"/>
        <dbReference type="ChEBI" id="CHEBI:58830"/>
        <dbReference type="EC" id="2.5.1.78"/>
    </reaction>
</comment>
<dbReference type="Proteomes" id="UP001313282">
    <property type="component" value="Unassembled WGS sequence"/>
</dbReference>
<accession>A0AAN8MNX1</accession>
<dbReference type="GO" id="GO:0009349">
    <property type="term" value="C:riboflavin synthase complex"/>
    <property type="evidence" value="ECO:0007669"/>
    <property type="project" value="UniProtKB-UniRule"/>
</dbReference>
<evidence type="ECO:0000256" key="1">
    <source>
        <dbReference type="ARBA" id="ARBA00004917"/>
    </source>
</evidence>
<comment type="pathway">
    <text evidence="1 7">Cofactor biosynthesis; riboflavin biosynthesis; riboflavin from 2-hydroxy-3-oxobutyl phosphate and 5-amino-6-(D-ribitylamino)uracil: step 1/2.</text>
</comment>
<sequence>MFDGLKGPGESQAKDGSSLRVAIIHARWNTTLIEALLAGAITRLKASGVHPENIIIQSVPGSWELPIAVQRLYAGSQTQASASSSGSGDLLGSATDLPSLVVQGSDQKTGSSGDGSLKASNTASNKKEGPFDAIIAIGVLIKGETVHFEHIAEVTSRGLMRVQLDFGVPLIFGLLTVLNEEQGLKRAGLTEDGHNHGEDWGDAAVEMALKRKQWNEGVIVSERSV</sequence>
<dbReference type="EMBL" id="JAVHNR010000008">
    <property type="protein sequence ID" value="KAK6334700.1"/>
    <property type="molecule type" value="Genomic_DNA"/>
</dbReference>
<reference evidence="9 10" key="1">
    <citation type="submission" date="2019-10" db="EMBL/GenBank/DDBJ databases">
        <authorList>
            <person name="Palmer J.M."/>
        </authorList>
    </citation>
    <scope>NUCLEOTIDE SEQUENCE [LARGE SCALE GENOMIC DNA]</scope>
    <source>
        <strain evidence="9 10">TWF718</strain>
    </source>
</reference>
<dbReference type="InterPro" id="IPR002180">
    <property type="entry name" value="LS/RS"/>
</dbReference>
<dbReference type="Pfam" id="PF00885">
    <property type="entry name" value="DMRL_synthase"/>
    <property type="match status" value="2"/>
</dbReference>
<dbReference type="HAMAP" id="MF_00178">
    <property type="entry name" value="Lumazine_synth"/>
    <property type="match status" value="1"/>
</dbReference>
<dbReference type="AlphaFoldDB" id="A0AAN8MNX1"/>